<evidence type="ECO:0000259" key="1">
    <source>
        <dbReference type="Pfam" id="PF08241"/>
    </source>
</evidence>
<protein>
    <submittedName>
        <fullName evidence="2">Ubiquinone/menaquinone biosynthesis C-methylase UbiE</fullName>
    </submittedName>
</protein>
<dbReference type="SUPFAM" id="SSF53335">
    <property type="entry name" value="S-adenosyl-L-methionine-dependent methyltransferases"/>
    <property type="match status" value="1"/>
</dbReference>
<feature type="domain" description="Methyltransferase type 11" evidence="1">
    <location>
        <begin position="47"/>
        <end position="144"/>
    </location>
</feature>
<dbReference type="CDD" id="cd02440">
    <property type="entry name" value="AdoMet_MTases"/>
    <property type="match status" value="1"/>
</dbReference>
<accession>A0A839SNC3</accession>
<comment type="caution">
    <text evidence="2">The sequence shown here is derived from an EMBL/GenBank/DDBJ whole genome shotgun (WGS) entry which is preliminary data.</text>
</comment>
<dbReference type="GO" id="GO:0008757">
    <property type="term" value="F:S-adenosylmethionine-dependent methyltransferase activity"/>
    <property type="evidence" value="ECO:0007669"/>
    <property type="project" value="InterPro"/>
</dbReference>
<dbReference type="GO" id="GO:0032259">
    <property type="term" value="P:methylation"/>
    <property type="evidence" value="ECO:0007669"/>
    <property type="project" value="UniProtKB-KW"/>
</dbReference>
<dbReference type="RefSeq" id="WP_183414759.1">
    <property type="nucleotide sequence ID" value="NZ_JACHXA010000001.1"/>
</dbReference>
<dbReference type="InterPro" id="IPR013216">
    <property type="entry name" value="Methyltransf_11"/>
</dbReference>
<name>A0A839SNC3_9PROT</name>
<keyword evidence="2" id="KW-0489">Methyltransferase</keyword>
<dbReference type="PANTHER" id="PTHR43591:SF24">
    <property type="entry name" value="2-METHOXY-6-POLYPRENYL-1,4-BENZOQUINOL METHYLASE, MITOCHONDRIAL"/>
    <property type="match status" value="1"/>
</dbReference>
<dbReference type="EMBL" id="JACHXA010000001">
    <property type="protein sequence ID" value="MBB3063952.1"/>
    <property type="molecule type" value="Genomic_DNA"/>
</dbReference>
<gene>
    <name evidence="2" type="ORF">FHR98_000217</name>
</gene>
<dbReference type="AlphaFoldDB" id="A0A839SNC3"/>
<dbReference type="InterPro" id="IPR029063">
    <property type="entry name" value="SAM-dependent_MTases_sf"/>
</dbReference>
<proteinExistence type="predicted"/>
<dbReference type="PANTHER" id="PTHR43591">
    <property type="entry name" value="METHYLTRANSFERASE"/>
    <property type="match status" value="1"/>
</dbReference>
<evidence type="ECO:0000313" key="2">
    <source>
        <dbReference type="EMBL" id="MBB3063952.1"/>
    </source>
</evidence>
<sequence>MMAKEENFQLEGDAPRLYEAEKVPAIFTALAEATLERAGVTAGARVLDVACGTGIVARLAAAAMPPGSIVAGIDQNAGMLRVAAAVAEQTGLVIDWRQCDVCAMPFASASFDLVFCQQGLQFFPDRAGALREMARVLTPRGRLALTVWKSVSPYGAALSRALTRFVSRRAGERALAPFSFDETDEIAVLAGQAGFMDVKSECFTILRRMGPAEESILADIAGMPYAGEVAAIAADKKAALVNQVAGDLKDFKVPGGYAIPCETFLVTATRAA</sequence>
<evidence type="ECO:0000313" key="3">
    <source>
        <dbReference type="Proteomes" id="UP000581135"/>
    </source>
</evidence>
<keyword evidence="2" id="KW-0808">Transferase</keyword>
<dbReference type="Gene3D" id="3.40.50.150">
    <property type="entry name" value="Vaccinia Virus protein VP39"/>
    <property type="match status" value="1"/>
</dbReference>
<keyword evidence="3" id="KW-1185">Reference proteome</keyword>
<dbReference type="Proteomes" id="UP000581135">
    <property type="component" value="Unassembled WGS sequence"/>
</dbReference>
<keyword evidence="2" id="KW-0830">Ubiquinone</keyword>
<dbReference type="Pfam" id="PF08241">
    <property type="entry name" value="Methyltransf_11"/>
    <property type="match status" value="1"/>
</dbReference>
<reference evidence="2 3" key="1">
    <citation type="submission" date="2020-08" db="EMBL/GenBank/DDBJ databases">
        <title>Genomic Encyclopedia of Type Strains, Phase III (KMG-III): the genomes of soil and plant-associated and newly described type strains.</title>
        <authorList>
            <person name="Whitman W."/>
        </authorList>
    </citation>
    <scope>NUCLEOTIDE SEQUENCE [LARGE SCALE GENOMIC DNA]</scope>
    <source>
        <strain evidence="2 3">CECT 8803</strain>
    </source>
</reference>
<organism evidence="2 3">
    <name type="scientific">Limibacillus halophilus</name>
    <dbReference type="NCBI Taxonomy" id="1579333"/>
    <lineage>
        <taxon>Bacteria</taxon>
        <taxon>Pseudomonadati</taxon>
        <taxon>Pseudomonadota</taxon>
        <taxon>Alphaproteobacteria</taxon>
        <taxon>Rhodospirillales</taxon>
        <taxon>Rhodovibrionaceae</taxon>
        <taxon>Limibacillus</taxon>
    </lineage>
</organism>